<organism evidence="2 3">
    <name type="scientific">Araneus ventricosus</name>
    <name type="common">Orbweaver spider</name>
    <name type="synonym">Epeira ventricosa</name>
    <dbReference type="NCBI Taxonomy" id="182803"/>
    <lineage>
        <taxon>Eukaryota</taxon>
        <taxon>Metazoa</taxon>
        <taxon>Ecdysozoa</taxon>
        <taxon>Arthropoda</taxon>
        <taxon>Chelicerata</taxon>
        <taxon>Arachnida</taxon>
        <taxon>Araneae</taxon>
        <taxon>Araneomorphae</taxon>
        <taxon>Entelegynae</taxon>
        <taxon>Araneoidea</taxon>
        <taxon>Araneidae</taxon>
        <taxon>Araneus</taxon>
    </lineage>
</organism>
<protein>
    <submittedName>
        <fullName evidence="2">Uncharacterized protein</fullName>
    </submittedName>
</protein>
<dbReference type="AlphaFoldDB" id="A0A4Y2XBI6"/>
<dbReference type="Proteomes" id="UP000499080">
    <property type="component" value="Unassembled WGS sequence"/>
</dbReference>
<reference evidence="2 3" key="1">
    <citation type="journal article" date="2019" name="Sci. Rep.">
        <title>Orb-weaving spider Araneus ventricosus genome elucidates the spidroin gene catalogue.</title>
        <authorList>
            <person name="Kono N."/>
            <person name="Nakamura H."/>
            <person name="Ohtoshi R."/>
            <person name="Moran D.A.P."/>
            <person name="Shinohara A."/>
            <person name="Yoshida Y."/>
            <person name="Fujiwara M."/>
            <person name="Mori M."/>
            <person name="Tomita M."/>
            <person name="Arakawa K."/>
        </authorList>
    </citation>
    <scope>NUCLEOTIDE SEQUENCE [LARGE SCALE GENOMIC DNA]</scope>
</reference>
<name>A0A4Y2XBI6_ARAVE</name>
<dbReference type="EMBL" id="BGPR01075013">
    <property type="protein sequence ID" value="GBO46993.1"/>
    <property type="molecule type" value="Genomic_DNA"/>
</dbReference>
<evidence type="ECO:0000313" key="2">
    <source>
        <dbReference type="EMBL" id="GBO46993.1"/>
    </source>
</evidence>
<accession>A0A4Y2XBI6</accession>
<evidence type="ECO:0000313" key="3">
    <source>
        <dbReference type="Proteomes" id="UP000499080"/>
    </source>
</evidence>
<sequence length="130" mass="14701">MKSLLVSGTAVVPYRPAFNGNDISGITVVPYSETCIHSYRGPVIQFYRISCRQDGVFILILYGRKAAVSFNIPARFEITAHLRNETFIQTRSLSIHCCSGSETSLFVQYCPSKYSFPSDNPNFQRFMVWA</sequence>
<proteinExistence type="predicted"/>
<keyword evidence="3" id="KW-1185">Reference proteome</keyword>
<comment type="caution">
    <text evidence="2">The sequence shown here is derived from an EMBL/GenBank/DDBJ whole genome shotgun (WGS) entry which is preliminary data.</text>
</comment>
<gene>
    <name evidence="2" type="ORF">AVEN_222047_1</name>
    <name evidence="1" type="ORF">AVEN_70223_1</name>
</gene>
<dbReference type="EMBL" id="BGPR01075011">
    <property type="protein sequence ID" value="GBO46988.1"/>
    <property type="molecule type" value="Genomic_DNA"/>
</dbReference>
<evidence type="ECO:0000313" key="1">
    <source>
        <dbReference type="EMBL" id="GBO46988.1"/>
    </source>
</evidence>